<dbReference type="AlphaFoldDB" id="A0A2I0XE75"/>
<evidence type="ECO:0000313" key="2">
    <source>
        <dbReference type="Proteomes" id="UP000233837"/>
    </source>
</evidence>
<proteinExistence type="predicted"/>
<keyword evidence="2" id="KW-1185">Reference proteome</keyword>
<gene>
    <name evidence="1" type="ORF">MA16_Dca002049</name>
</gene>
<dbReference type="Proteomes" id="UP000233837">
    <property type="component" value="Unassembled WGS sequence"/>
</dbReference>
<evidence type="ECO:0000313" key="1">
    <source>
        <dbReference type="EMBL" id="PKU86218.1"/>
    </source>
</evidence>
<protein>
    <submittedName>
        <fullName evidence="1">Uncharacterized protein</fullName>
    </submittedName>
</protein>
<dbReference type="EMBL" id="KZ501954">
    <property type="protein sequence ID" value="PKU86218.1"/>
    <property type="molecule type" value="Genomic_DNA"/>
</dbReference>
<name>A0A2I0XE75_9ASPA</name>
<sequence length="136" mass="15387">MLLENEEGYADCFVSVAVDQGGIEAVCPSLGNKDGIPILNSFVEIPVIQVDTQLMTDCVGKSAGKEIRNQNNWLIDSSEEEVYFESYDSDNDFTLDRSSIATRGKFWGRGRRRLVEDDLACFFVVRHAIIRWNFLV</sequence>
<reference evidence="1 2" key="1">
    <citation type="journal article" date="2016" name="Sci. Rep.">
        <title>The Dendrobium catenatum Lindl. genome sequence provides insights into polysaccharide synthase, floral development and adaptive evolution.</title>
        <authorList>
            <person name="Zhang G.Q."/>
            <person name="Xu Q."/>
            <person name="Bian C."/>
            <person name="Tsai W.C."/>
            <person name="Yeh C.M."/>
            <person name="Liu K.W."/>
            <person name="Yoshida K."/>
            <person name="Zhang L.S."/>
            <person name="Chang S.B."/>
            <person name="Chen F."/>
            <person name="Shi Y."/>
            <person name="Su Y.Y."/>
            <person name="Zhang Y.Q."/>
            <person name="Chen L.J."/>
            <person name="Yin Y."/>
            <person name="Lin M."/>
            <person name="Huang H."/>
            <person name="Deng H."/>
            <person name="Wang Z.W."/>
            <person name="Zhu S.L."/>
            <person name="Zhao X."/>
            <person name="Deng C."/>
            <person name="Niu S.C."/>
            <person name="Huang J."/>
            <person name="Wang M."/>
            <person name="Liu G.H."/>
            <person name="Yang H.J."/>
            <person name="Xiao X.J."/>
            <person name="Hsiao Y.Y."/>
            <person name="Wu W.L."/>
            <person name="Chen Y.Y."/>
            <person name="Mitsuda N."/>
            <person name="Ohme-Takagi M."/>
            <person name="Luo Y.B."/>
            <person name="Van de Peer Y."/>
            <person name="Liu Z.J."/>
        </authorList>
    </citation>
    <scope>NUCLEOTIDE SEQUENCE [LARGE SCALE GENOMIC DNA]</scope>
    <source>
        <tissue evidence="1">The whole plant</tissue>
    </source>
</reference>
<accession>A0A2I0XE75</accession>
<reference evidence="1 2" key="2">
    <citation type="journal article" date="2017" name="Nature">
        <title>The Apostasia genome and the evolution of orchids.</title>
        <authorList>
            <person name="Zhang G.Q."/>
            <person name="Liu K.W."/>
            <person name="Li Z."/>
            <person name="Lohaus R."/>
            <person name="Hsiao Y.Y."/>
            <person name="Niu S.C."/>
            <person name="Wang J.Y."/>
            <person name="Lin Y.C."/>
            <person name="Xu Q."/>
            <person name="Chen L.J."/>
            <person name="Yoshida K."/>
            <person name="Fujiwara S."/>
            <person name="Wang Z.W."/>
            <person name="Zhang Y.Q."/>
            <person name="Mitsuda N."/>
            <person name="Wang M."/>
            <person name="Liu G.H."/>
            <person name="Pecoraro L."/>
            <person name="Huang H.X."/>
            <person name="Xiao X.J."/>
            <person name="Lin M."/>
            <person name="Wu X.Y."/>
            <person name="Wu W.L."/>
            <person name="Chen Y.Y."/>
            <person name="Chang S.B."/>
            <person name="Sakamoto S."/>
            <person name="Ohme-Takagi M."/>
            <person name="Yagi M."/>
            <person name="Zeng S.J."/>
            <person name="Shen C.Y."/>
            <person name="Yeh C.M."/>
            <person name="Luo Y.B."/>
            <person name="Tsai W.C."/>
            <person name="Van de Peer Y."/>
            <person name="Liu Z.J."/>
        </authorList>
    </citation>
    <scope>NUCLEOTIDE SEQUENCE [LARGE SCALE GENOMIC DNA]</scope>
    <source>
        <tissue evidence="1">The whole plant</tissue>
    </source>
</reference>
<organism evidence="1 2">
    <name type="scientific">Dendrobium catenatum</name>
    <dbReference type="NCBI Taxonomy" id="906689"/>
    <lineage>
        <taxon>Eukaryota</taxon>
        <taxon>Viridiplantae</taxon>
        <taxon>Streptophyta</taxon>
        <taxon>Embryophyta</taxon>
        <taxon>Tracheophyta</taxon>
        <taxon>Spermatophyta</taxon>
        <taxon>Magnoliopsida</taxon>
        <taxon>Liliopsida</taxon>
        <taxon>Asparagales</taxon>
        <taxon>Orchidaceae</taxon>
        <taxon>Epidendroideae</taxon>
        <taxon>Malaxideae</taxon>
        <taxon>Dendrobiinae</taxon>
        <taxon>Dendrobium</taxon>
    </lineage>
</organism>